<sequence>MAKAAPQQEDTSKYTSGQFQTIIDQCEGCGRIVTAGADKFCRTYAVPAAKWRQGLCNFATHAKPEIVAAAAKINPLKASKRAAAKKKK</sequence>
<name>D6Z1Z4_DESAT</name>
<dbReference type="HOGENOM" id="CLU_185100_0_0_7"/>
<dbReference type="RefSeq" id="WP_013163099.1">
    <property type="nucleotide sequence ID" value="NC_014216.1"/>
</dbReference>
<reference evidence="2" key="1">
    <citation type="submission" date="2010-02" db="EMBL/GenBank/DDBJ databases">
        <title>Complete sequence of Desulfurivibrio alkaliphilus AHT2.</title>
        <authorList>
            <consortium name="US DOE Joint Genome Institute"/>
            <person name="Pitluck S."/>
            <person name="Chertkov O."/>
            <person name="Detter J.C."/>
            <person name="Han C."/>
            <person name="Tapia R."/>
            <person name="Larimer F."/>
            <person name="Land M."/>
            <person name="Hauser L."/>
            <person name="Kyrpides N."/>
            <person name="Mikhailova N."/>
            <person name="Sorokin D.Y."/>
            <person name="Muyzer G."/>
            <person name="Woyke T."/>
        </authorList>
    </citation>
    <scope>NUCLEOTIDE SEQUENCE [LARGE SCALE GENOMIC DNA]</scope>
    <source>
        <strain evidence="2">DSM 19089 / UNIQEM U267 / AHT2</strain>
    </source>
</reference>
<protein>
    <submittedName>
        <fullName evidence="1">Uncharacterized protein</fullName>
    </submittedName>
</protein>
<dbReference type="AlphaFoldDB" id="D6Z1Z4"/>
<keyword evidence="2" id="KW-1185">Reference proteome</keyword>
<evidence type="ECO:0000313" key="1">
    <source>
        <dbReference type="EMBL" id="ADH85569.1"/>
    </source>
</evidence>
<dbReference type="KEGG" id="dak:DaAHT2_0865"/>
<gene>
    <name evidence="1" type="ordered locus">DaAHT2_0865</name>
</gene>
<proteinExistence type="predicted"/>
<dbReference type="Pfam" id="PF20657">
    <property type="entry name" value="DUF6811"/>
    <property type="match status" value="1"/>
</dbReference>
<evidence type="ECO:0000313" key="2">
    <source>
        <dbReference type="Proteomes" id="UP000001508"/>
    </source>
</evidence>
<organism evidence="1 2">
    <name type="scientific">Desulfurivibrio alkaliphilus (strain DSM 19089 / UNIQEM U267 / AHT2)</name>
    <dbReference type="NCBI Taxonomy" id="589865"/>
    <lineage>
        <taxon>Bacteria</taxon>
        <taxon>Pseudomonadati</taxon>
        <taxon>Thermodesulfobacteriota</taxon>
        <taxon>Desulfobulbia</taxon>
        <taxon>Desulfobulbales</taxon>
        <taxon>Desulfobulbaceae</taxon>
        <taxon>Desulfurivibrio</taxon>
    </lineage>
</organism>
<dbReference type="InParanoid" id="D6Z1Z4"/>
<dbReference type="NCBIfam" id="NF038144">
    <property type="entry name" value="PxxKW"/>
    <property type="match status" value="1"/>
</dbReference>
<dbReference type="EMBL" id="CP001940">
    <property type="protein sequence ID" value="ADH85569.1"/>
    <property type="molecule type" value="Genomic_DNA"/>
</dbReference>
<dbReference type="Proteomes" id="UP000001508">
    <property type="component" value="Chromosome"/>
</dbReference>
<accession>D6Z1Z4</accession>
<dbReference type="eggNOG" id="ENOG50331TB">
    <property type="taxonomic scope" value="Bacteria"/>
</dbReference>
<dbReference type="OrthoDB" id="5387471at2"/>
<dbReference type="STRING" id="589865.DaAHT2_0865"/>
<dbReference type="InterPro" id="IPR047766">
    <property type="entry name" value="PxxKW_fam"/>
</dbReference>